<keyword evidence="7" id="KW-1185">Reference proteome</keyword>
<accession>A0A5N8V7R7</accession>
<keyword evidence="3" id="KW-0804">Transcription</keyword>
<dbReference type="PANTHER" id="PTHR30055">
    <property type="entry name" value="HTH-TYPE TRANSCRIPTIONAL REGULATOR RUTR"/>
    <property type="match status" value="1"/>
</dbReference>
<sequence length="187" mass="19944">MAQVLAERGYAATTVEDVIRRAGVSRQTFYRYFDSKADCFAAAYQAAGESLLGQVLERLAAAASEPSADADDGPPHRFGRLIDAYLRTLAADWPTARLCLVEAYAAGPGVLPVRAPLYDTVVDLVAQTLGVEDTEGRLLCRMILAATTALATSAVADGDQSQLDAAAVELNLYVHRLWDAGLLGPRT</sequence>
<dbReference type="EMBL" id="VJZD01000016">
    <property type="protein sequence ID" value="MPY30936.1"/>
    <property type="molecule type" value="Genomic_DNA"/>
</dbReference>
<dbReference type="PANTHER" id="PTHR30055:SF234">
    <property type="entry name" value="HTH-TYPE TRANSCRIPTIONAL REGULATOR BETI"/>
    <property type="match status" value="1"/>
</dbReference>
<dbReference type="InterPro" id="IPR009057">
    <property type="entry name" value="Homeodomain-like_sf"/>
</dbReference>
<keyword evidence="2 4" id="KW-0238">DNA-binding</keyword>
<protein>
    <submittedName>
        <fullName evidence="6">Helix-turn-helix transcriptional regulator</fullName>
    </submittedName>
</protein>
<feature type="domain" description="HTH tetR-type" evidence="5">
    <location>
        <begin position="1"/>
        <end position="51"/>
    </location>
</feature>
<evidence type="ECO:0000256" key="4">
    <source>
        <dbReference type="PROSITE-ProRule" id="PRU00335"/>
    </source>
</evidence>
<reference evidence="6 7" key="1">
    <citation type="submission" date="2019-07" db="EMBL/GenBank/DDBJ databases">
        <title>New species of Amycolatopsis and Streptomyces.</title>
        <authorList>
            <person name="Duangmal K."/>
            <person name="Teo W.F.A."/>
            <person name="Lipun K."/>
        </authorList>
    </citation>
    <scope>NUCLEOTIDE SEQUENCE [LARGE SCALE GENOMIC DNA]</scope>
    <source>
        <strain evidence="6 7">NBRC 109810</strain>
    </source>
</reference>
<dbReference type="Proteomes" id="UP000325849">
    <property type="component" value="Unassembled WGS sequence"/>
</dbReference>
<evidence type="ECO:0000259" key="5">
    <source>
        <dbReference type="PROSITE" id="PS50977"/>
    </source>
</evidence>
<organism evidence="6 7">
    <name type="scientific">Streptomyces adustus</name>
    <dbReference type="NCBI Taxonomy" id="1609272"/>
    <lineage>
        <taxon>Bacteria</taxon>
        <taxon>Bacillati</taxon>
        <taxon>Actinomycetota</taxon>
        <taxon>Actinomycetes</taxon>
        <taxon>Kitasatosporales</taxon>
        <taxon>Streptomycetaceae</taxon>
        <taxon>Streptomyces</taxon>
    </lineage>
</organism>
<feature type="DNA-binding region" description="H-T-H motif" evidence="4">
    <location>
        <begin position="14"/>
        <end position="33"/>
    </location>
</feature>
<name>A0A5N8V7R7_9ACTN</name>
<dbReference type="AlphaFoldDB" id="A0A5N8V7R7"/>
<dbReference type="Pfam" id="PF00440">
    <property type="entry name" value="TetR_N"/>
    <property type="match status" value="1"/>
</dbReference>
<dbReference type="InterPro" id="IPR050109">
    <property type="entry name" value="HTH-type_TetR-like_transc_reg"/>
</dbReference>
<dbReference type="InterPro" id="IPR001647">
    <property type="entry name" value="HTH_TetR"/>
</dbReference>
<keyword evidence="1" id="KW-0805">Transcription regulation</keyword>
<dbReference type="Gene3D" id="1.10.357.10">
    <property type="entry name" value="Tetracycline Repressor, domain 2"/>
    <property type="match status" value="1"/>
</dbReference>
<dbReference type="PROSITE" id="PS50977">
    <property type="entry name" value="HTH_TETR_2"/>
    <property type="match status" value="1"/>
</dbReference>
<dbReference type="OrthoDB" id="5242485at2"/>
<evidence type="ECO:0000256" key="2">
    <source>
        <dbReference type="ARBA" id="ARBA00023125"/>
    </source>
</evidence>
<evidence type="ECO:0000313" key="6">
    <source>
        <dbReference type="EMBL" id="MPY30936.1"/>
    </source>
</evidence>
<gene>
    <name evidence="6" type="ORF">FNH09_06280</name>
</gene>
<evidence type="ECO:0000256" key="3">
    <source>
        <dbReference type="ARBA" id="ARBA00023163"/>
    </source>
</evidence>
<dbReference type="GO" id="GO:0000976">
    <property type="term" value="F:transcription cis-regulatory region binding"/>
    <property type="evidence" value="ECO:0007669"/>
    <property type="project" value="TreeGrafter"/>
</dbReference>
<dbReference type="SUPFAM" id="SSF46689">
    <property type="entry name" value="Homeodomain-like"/>
    <property type="match status" value="1"/>
</dbReference>
<comment type="caution">
    <text evidence="6">The sequence shown here is derived from an EMBL/GenBank/DDBJ whole genome shotgun (WGS) entry which is preliminary data.</text>
</comment>
<dbReference type="GO" id="GO:0003700">
    <property type="term" value="F:DNA-binding transcription factor activity"/>
    <property type="evidence" value="ECO:0007669"/>
    <property type="project" value="TreeGrafter"/>
</dbReference>
<proteinExistence type="predicted"/>
<evidence type="ECO:0000313" key="7">
    <source>
        <dbReference type="Proteomes" id="UP000325849"/>
    </source>
</evidence>
<evidence type="ECO:0000256" key="1">
    <source>
        <dbReference type="ARBA" id="ARBA00023015"/>
    </source>
</evidence>